<dbReference type="KEGG" id="mcg:GL4_2732"/>
<feature type="binding site" evidence="7">
    <location>
        <position position="415"/>
    </location>
    <ligand>
        <name>ATP</name>
        <dbReference type="ChEBI" id="CHEBI:30616"/>
    </ligand>
</feature>
<protein>
    <recommendedName>
        <fullName evidence="7">Chaperonin GroEL</fullName>
        <ecNumber evidence="7">5.6.1.7</ecNumber>
    </recommendedName>
    <alternativeName>
        <fullName evidence="7">60 kDa chaperonin</fullName>
    </alternativeName>
    <alternativeName>
        <fullName evidence="7">Chaperonin-60</fullName>
        <shortName evidence="7">Cpn60</shortName>
    </alternativeName>
</protein>
<dbReference type="SUPFAM" id="SSF52029">
    <property type="entry name" value="GroEL apical domain-like"/>
    <property type="match status" value="1"/>
</dbReference>
<keyword evidence="4 7" id="KW-0067">ATP-binding</keyword>
<dbReference type="InterPro" id="IPR027413">
    <property type="entry name" value="GROEL-like_equatorial_sf"/>
</dbReference>
<dbReference type="PANTHER" id="PTHR45633">
    <property type="entry name" value="60 KDA HEAT SHOCK PROTEIN, MITOCHONDRIAL"/>
    <property type="match status" value="1"/>
</dbReference>
<dbReference type="InterPro" id="IPR027409">
    <property type="entry name" value="GroEL-like_apical_dom_sf"/>
</dbReference>
<comment type="similarity">
    <text evidence="1 7 8">Belongs to the chaperonin (HSP60) family.</text>
</comment>
<feature type="binding site" evidence="7">
    <location>
        <position position="51"/>
    </location>
    <ligand>
        <name>ATP</name>
        <dbReference type="ChEBI" id="CHEBI:30616"/>
    </ligand>
</feature>
<dbReference type="SUPFAM" id="SSF48592">
    <property type="entry name" value="GroEL equatorial domain-like"/>
    <property type="match status" value="1"/>
</dbReference>
<keyword evidence="3 7" id="KW-0547">Nucleotide-binding</keyword>
<dbReference type="InterPro" id="IPR027410">
    <property type="entry name" value="TCP-1-like_intermed_sf"/>
</dbReference>
<gene>
    <name evidence="7" type="primary">groEL</name>
    <name evidence="7" type="synonym">groL</name>
    <name evidence="10" type="ORF">GL4_2732</name>
</gene>
<dbReference type="CDD" id="cd03344">
    <property type="entry name" value="GroEL"/>
    <property type="match status" value="1"/>
</dbReference>
<dbReference type="NCBIfam" id="TIGR02348">
    <property type="entry name" value="GroEL"/>
    <property type="match status" value="1"/>
</dbReference>
<keyword evidence="11" id="KW-1185">Reference proteome</keyword>
<dbReference type="FunFam" id="3.50.7.10:FF:000001">
    <property type="entry name" value="60 kDa chaperonin"/>
    <property type="match status" value="1"/>
</dbReference>
<evidence type="ECO:0000313" key="11">
    <source>
        <dbReference type="Proteomes" id="UP000031643"/>
    </source>
</evidence>
<dbReference type="NCBIfam" id="NF009489">
    <property type="entry name" value="PRK12851.1"/>
    <property type="match status" value="1"/>
</dbReference>
<feature type="binding site" evidence="7">
    <location>
        <position position="496"/>
    </location>
    <ligand>
        <name>ATP</name>
        <dbReference type="ChEBI" id="CHEBI:30616"/>
    </ligand>
</feature>
<evidence type="ECO:0000256" key="4">
    <source>
        <dbReference type="ARBA" id="ARBA00022840"/>
    </source>
</evidence>
<evidence type="ECO:0000256" key="7">
    <source>
        <dbReference type="HAMAP-Rule" id="MF_00600"/>
    </source>
</evidence>
<dbReference type="STRING" id="1384459.GL4_2732"/>
<keyword evidence="10" id="KW-0346">Stress response</keyword>
<dbReference type="PROSITE" id="PS00296">
    <property type="entry name" value="CHAPERONINS_CPN60"/>
    <property type="match status" value="1"/>
</dbReference>
<dbReference type="Gene3D" id="3.50.7.10">
    <property type="entry name" value="GroEL"/>
    <property type="match status" value="1"/>
</dbReference>
<comment type="caution">
    <text evidence="7">Lacks conserved residue(s) required for the propagation of feature annotation.</text>
</comment>
<dbReference type="OrthoDB" id="9766614at2"/>
<dbReference type="HOGENOM" id="CLU_016503_3_0_5"/>
<feature type="binding site" evidence="7">
    <location>
        <begin position="30"/>
        <end position="33"/>
    </location>
    <ligand>
        <name>ATP</name>
        <dbReference type="ChEBI" id="CHEBI:30616"/>
    </ligand>
</feature>
<dbReference type="NCBIfam" id="NF009488">
    <property type="entry name" value="PRK12850.1"/>
    <property type="match status" value="1"/>
</dbReference>
<dbReference type="HAMAP" id="MF_00600">
    <property type="entry name" value="CH60"/>
    <property type="match status" value="1"/>
</dbReference>
<keyword evidence="2 7" id="KW-0963">Cytoplasm</keyword>
<dbReference type="AlphaFoldDB" id="A0A0A8K5T3"/>
<comment type="subunit">
    <text evidence="7 9">Forms a cylinder of 14 subunits composed of two heptameric rings stacked back-to-back. Interacts with the co-chaperonin GroES.</text>
</comment>
<dbReference type="RefSeq" id="WP_045368212.1">
    <property type="nucleotide sequence ID" value="NZ_AP014648.1"/>
</dbReference>
<dbReference type="Gene3D" id="3.30.260.10">
    <property type="entry name" value="TCP-1-like chaperonin intermediate domain"/>
    <property type="match status" value="1"/>
</dbReference>
<dbReference type="SUPFAM" id="SSF54849">
    <property type="entry name" value="GroEL-intermediate domain like"/>
    <property type="match status" value="1"/>
</dbReference>
<evidence type="ECO:0000256" key="3">
    <source>
        <dbReference type="ARBA" id="ARBA00022741"/>
    </source>
</evidence>
<name>A0A0A8K5T3_9HYPH</name>
<dbReference type="EC" id="5.6.1.7" evidence="7"/>
<proteinExistence type="inferred from homology"/>
<sequence length="549" mass="58109">MSAKDVKFSQDARDKMLRGVDILANAVKVTLGPKGRNVVLEKSFGAPRITKDGVTVAKEIELEDKFENMGAQMVREVASKTADEAGDGTTSATVLAQAIVKEGAKSVAAGSNPMDLKRGIDLAVGKVVEALKEKAKKVTSNDEIAQVGTISANGDADIGRFIAEAMQKVGNDGVITVEEAKSLETELEVVEGMQFDRGYLSPYFITDADKMRVELENPYILINEAKLSNLQSILPLLEAVVQSGRPLLIVAEDVEGEALATLVVNKLRGGLKVAAVKAPGFGDRRKAMLQDIAVLTGGQVISEDLGIKLDNVTLDMLGQSKKVVITKDDTTIVDGVGKKKEIEARVSQIRQQIEDTSSDYDREKLQERLAKLAGGVAVIKVGGATEMEVKEKKDRVDDALNATRAAVEEGIVPGGGVALLRALEALESLRVSNEDQKVGVNIVRRALQAPLRQIAENAGEDGAVVVGKILDKKEYNFGYNAATGQYGNLVKEGVIDPAKVVRTALQDAASVAGLLITTEAMVAELPKKSGPAMPGGDMGGMGGMGGMGF</sequence>
<dbReference type="Gene3D" id="1.10.560.10">
    <property type="entry name" value="GroEL-like equatorial domain"/>
    <property type="match status" value="1"/>
</dbReference>
<dbReference type="FunFam" id="1.10.560.10:FF:000001">
    <property type="entry name" value="60 kDa chaperonin"/>
    <property type="match status" value="1"/>
</dbReference>
<dbReference type="Proteomes" id="UP000031643">
    <property type="component" value="Chromosome"/>
</dbReference>
<organism evidence="10 11">
    <name type="scientific">Methyloceanibacter caenitepidi</name>
    <dbReference type="NCBI Taxonomy" id="1384459"/>
    <lineage>
        <taxon>Bacteria</taxon>
        <taxon>Pseudomonadati</taxon>
        <taxon>Pseudomonadota</taxon>
        <taxon>Alphaproteobacteria</taxon>
        <taxon>Hyphomicrobiales</taxon>
        <taxon>Hyphomicrobiaceae</taxon>
        <taxon>Methyloceanibacter</taxon>
    </lineage>
</organism>
<comment type="function">
    <text evidence="7 9">Together with its co-chaperonin GroES, plays an essential role in assisting protein folding. The GroEL-GroES system forms a nano-cage that allows encapsulation of the non-native substrate proteins and provides a physical environment optimized to promote and accelerate protein folding.</text>
</comment>
<dbReference type="NCBIfam" id="NF000592">
    <property type="entry name" value="PRK00013.1"/>
    <property type="match status" value="1"/>
</dbReference>
<evidence type="ECO:0000256" key="1">
    <source>
        <dbReference type="ARBA" id="ARBA00006607"/>
    </source>
</evidence>
<dbReference type="GO" id="GO:0051082">
    <property type="term" value="F:unfolded protein binding"/>
    <property type="evidence" value="ECO:0007669"/>
    <property type="project" value="UniProtKB-UniRule"/>
</dbReference>
<keyword evidence="5 7" id="KW-0143">Chaperone</keyword>
<accession>A0A0A8K5T3</accession>
<comment type="subcellular location">
    <subcellularLocation>
        <location evidence="7">Cytoplasm</location>
    </subcellularLocation>
</comment>
<reference evidence="10 11" key="1">
    <citation type="submission" date="2014-09" db="EMBL/GenBank/DDBJ databases">
        <title>Genome sequencing of Methyloceanibacter caenitepidi Gela4.</title>
        <authorList>
            <person name="Takeuchi M."/>
            <person name="Susumu S."/>
            <person name="Kamagata Y."/>
            <person name="Oshima K."/>
            <person name="Hattori M."/>
            <person name="Iwasaki W."/>
        </authorList>
    </citation>
    <scope>NUCLEOTIDE SEQUENCE [LARGE SCALE GENOMIC DNA]</scope>
    <source>
        <strain evidence="10 11">Gela4</strain>
    </source>
</reference>
<evidence type="ECO:0000256" key="9">
    <source>
        <dbReference type="RuleBase" id="RU000419"/>
    </source>
</evidence>
<dbReference type="PRINTS" id="PR00298">
    <property type="entry name" value="CHAPERONIN60"/>
</dbReference>
<dbReference type="GO" id="GO:0005737">
    <property type="term" value="C:cytoplasm"/>
    <property type="evidence" value="ECO:0007669"/>
    <property type="project" value="UniProtKB-SubCell"/>
</dbReference>
<evidence type="ECO:0000256" key="2">
    <source>
        <dbReference type="ARBA" id="ARBA00022490"/>
    </source>
</evidence>
<dbReference type="InterPro" id="IPR018370">
    <property type="entry name" value="Chaperonin_Cpn60_CS"/>
</dbReference>
<dbReference type="GO" id="GO:0140662">
    <property type="term" value="F:ATP-dependent protein folding chaperone"/>
    <property type="evidence" value="ECO:0007669"/>
    <property type="project" value="InterPro"/>
</dbReference>
<dbReference type="EMBL" id="AP014648">
    <property type="protein sequence ID" value="BAQ18166.1"/>
    <property type="molecule type" value="Genomic_DNA"/>
</dbReference>
<dbReference type="InterPro" id="IPR001844">
    <property type="entry name" value="Cpn60/GroEL"/>
</dbReference>
<evidence type="ECO:0000313" key="10">
    <source>
        <dbReference type="EMBL" id="BAQ18166.1"/>
    </source>
</evidence>
<dbReference type="Pfam" id="PF00118">
    <property type="entry name" value="Cpn60_TCP1"/>
    <property type="match status" value="1"/>
</dbReference>
<evidence type="ECO:0000256" key="8">
    <source>
        <dbReference type="RuleBase" id="RU000418"/>
    </source>
</evidence>
<dbReference type="GO" id="GO:0016853">
    <property type="term" value="F:isomerase activity"/>
    <property type="evidence" value="ECO:0007669"/>
    <property type="project" value="UniProtKB-KW"/>
</dbReference>
<evidence type="ECO:0000256" key="6">
    <source>
        <dbReference type="ARBA" id="ARBA00023235"/>
    </source>
</evidence>
<dbReference type="GO" id="GO:0042026">
    <property type="term" value="P:protein refolding"/>
    <property type="evidence" value="ECO:0007669"/>
    <property type="project" value="UniProtKB-UniRule"/>
</dbReference>
<dbReference type="GO" id="GO:0005524">
    <property type="term" value="F:ATP binding"/>
    <property type="evidence" value="ECO:0007669"/>
    <property type="project" value="UniProtKB-UniRule"/>
</dbReference>
<dbReference type="InterPro" id="IPR002423">
    <property type="entry name" value="Cpn60/GroEL/TCP-1"/>
</dbReference>
<dbReference type="NCBIfam" id="NF009487">
    <property type="entry name" value="PRK12849.1"/>
    <property type="match status" value="1"/>
</dbReference>
<evidence type="ECO:0000256" key="5">
    <source>
        <dbReference type="ARBA" id="ARBA00023186"/>
    </source>
</evidence>
<keyword evidence="6 7" id="KW-0413">Isomerase</keyword>
<feature type="binding site" evidence="7">
    <location>
        <begin position="480"/>
        <end position="482"/>
    </location>
    <ligand>
        <name>ATP</name>
        <dbReference type="ChEBI" id="CHEBI:30616"/>
    </ligand>
</feature>